<gene>
    <name evidence="1" type="ORF">M8C21_009313</name>
</gene>
<sequence length="58" mass="6496">MENLCKLHGWGSVSSQGACLMQFCSVITSFGMEDYAILDWLLGEIRVGNGDEWRREVG</sequence>
<reference evidence="1" key="1">
    <citation type="submission" date="2022-06" db="EMBL/GenBank/DDBJ databases">
        <title>Uncovering the hologenomic basis of an extraordinary plant invasion.</title>
        <authorList>
            <person name="Bieker V.C."/>
            <person name="Martin M.D."/>
            <person name="Gilbert T."/>
            <person name="Hodgins K."/>
            <person name="Battlay P."/>
            <person name="Petersen B."/>
            <person name="Wilson J."/>
        </authorList>
    </citation>
    <scope>NUCLEOTIDE SEQUENCE</scope>
    <source>
        <strain evidence="1">AA19_3_7</strain>
        <tissue evidence="1">Leaf</tissue>
    </source>
</reference>
<proteinExistence type="predicted"/>
<organism evidence="1 2">
    <name type="scientific">Ambrosia artemisiifolia</name>
    <name type="common">Common ragweed</name>
    <dbReference type="NCBI Taxonomy" id="4212"/>
    <lineage>
        <taxon>Eukaryota</taxon>
        <taxon>Viridiplantae</taxon>
        <taxon>Streptophyta</taxon>
        <taxon>Embryophyta</taxon>
        <taxon>Tracheophyta</taxon>
        <taxon>Spermatophyta</taxon>
        <taxon>Magnoliopsida</taxon>
        <taxon>eudicotyledons</taxon>
        <taxon>Gunneridae</taxon>
        <taxon>Pentapetalae</taxon>
        <taxon>asterids</taxon>
        <taxon>campanulids</taxon>
        <taxon>Asterales</taxon>
        <taxon>Asteraceae</taxon>
        <taxon>Asteroideae</taxon>
        <taxon>Heliantheae alliance</taxon>
        <taxon>Heliantheae</taxon>
        <taxon>Ambrosia</taxon>
    </lineage>
</organism>
<dbReference type="EMBL" id="JAMZMK010006523">
    <property type="protein sequence ID" value="KAI7748490.1"/>
    <property type="molecule type" value="Genomic_DNA"/>
</dbReference>
<keyword evidence="2" id="KW-1185">Reference proteome</keyword>
<name>A0AAD5CY67_AMBAR</name>
<accession>A0AAD5CY67</accession>
<dbReference type="Proteomes" id="UP001206925">
    <property type="component" value="Unassembled WGS sequence"/>
</dbReference>
<protein>
    <submittedName>
        <fullName evidence="1">Uncharacterized protein</fullName>
    </submittedName>
</protein>
<evidence type="ECO:0000313" key="2">
    <source>
        <dbReference type="Proteomes" id="UP001206925"/>
    </source>
</evidence>
<dbReference type="AlphaFoldDB" id="A0AAD5CY67"/>
<comment type="caution">
    <text evidence="1">The sequence shown here is derived from an EMBL/GenBank/DDBJ whole genome shotgun (WGS) entry which is preliminary data.</text>
</comment>
<evidence type="ECO:0000313" key="1">
    <source>
        <dbReference type="EMBL" id="KAI7748490.1"/>
    </source>
</evidence>